<feature type="transmembrane region" description="Helical" evidence="7">
    <location>
        <begin position="110"/>
        <end position="129"/>
    </location>
</feature>
<evidence type="ECO:0000256" key="6">
    <source>
        <dbReference type="ARBA" id="ARBA00023136"/>
    </source>
</evidence>
<reference evidence="8 9" key="1">
    <citation type="submission" date="2016-06" db="EMBL/GenBank/DDBJ databases">
        <title>Draft genome of Moraxella atlantae CCUG 59586.</title>
        <authorList>
            <person name="Salva-Serra F."/>
            <person name="Engstrom-Jakobsson H."/>
            <person name="Thorell K."/>
            <person name="Gonzales-Siles L."/>
            <person name="Karlsson R."/>
            <person name="Boulund F."/>
            <person name="Engstrand L."/>
            <person name="Kristiansson E."/>
            <person name="Moore E."/>
        </authorList>
    </citation>
    <scope>NUCLEOTIDE SEQUENCE [LARGE SCALE GENOMIC DNA]</scope>
    <source>
        <strain evidence="8 9">CCUG 59586</strain>
    </source>
</reference>
<dbReference type="PANTHER" id="PTHR33452:SF4">
    <property type="entry name" value="BLL4328 PROTEIN"/>
    <property type="match status" value="1"/>
</dbReference>
<evidence type="ECO:0000256" key="7">
    <source>
        <dbReference type="SAM" id="Phobius"/>
    </source>
</evidence>
<feature type="transmembrane region" description="Helical" evidence="7">
    <location>
        <begin position="52"/>
        <end position="71"/>
    </location>
</feature>
<dbReference type="AlphaFoldDB" id="A0A1B8QFK2"/>
<name>A0A1B8QFK2_9GAMM</name>
<dbReference type="GO" id="GO:0005886">
    <property type="term" value="C:plasma membrane"/>
    <property type="evidence" value="ECO:0007669"/>
    <property type="project" value="UniProtKB-SubCell"/>
</dbReference>
<keyword evidence="4 7" id="KW-0812">Transmembrane</keyword>
<organism evidence="8 9">
    <name type="scientific">Faucicola atlantae</name>
    <dbReference type="NCBI Taxonomy" id="34059"/>
    <lineage>
        <taxon>Bacteria</taxon>
        <taxon>Pseudomonadati</taxon>
        <taxon>Pseudomonadota</taxon>
        <taxon>Gammaproteobacteria</taxon>
        <taxon>Moraxellales</taxon>
        <taxon>Moraxellaceae</taxon>
        <taxon>Faucicola</taxon>
    </lineage>
</organism>
<keyword evidence="9" id="KW-1185">Reference proteome</keyword>
<dbReference type="InterPro" id="IPR051907">
    <property type="entry name" value="DoxX-like_oxidoreductase"/>
</dbReference>
<dbReference type="PANTHER" id="PTHR33452">
    <property type="entry name" value="OXIDOREDUCTASE CATD-RELATED"/>
    <property type="match status" value="1"/>
</dbReference>
<sequence length="139" mass="15385">MAIPKDALQEADFLRTLLAILRMVTGYCFMLHGMSKLFGVPFDERFADVHLFSLMGLAGVLEFFGGLLILLGLFTRPVAFVLSGMMAVAYFMAHAGWGDFWLPLINHGEAAVLYCFIFLFLAAAGAGNFSMDNLGRRYD</sequence>
<comment type="subcellular location">
    <subcellularLocation>
        <location evidence="1">Cell membrane</location>
        <topology evidence="1">Multi-pass membrane protein</topology>
    </subcellularLocation>
</comment>
<evidence type="ECO:0000256" key="1">
    <source>
        <dbReference type="ARBA" id="ARBA00004651"/>
    </source>
</evidence>
<evidence type="ECO:0000256" key="2">
    <source>
        <dbReference type="ARBA" id="ARBA00006679"/>
    </source>
</evidence>
<keyword evidence="6 7" id="KW-0472">Membrane</keyword>
<keyword evidence="5 7" id="KW-1133">Transmembrane helix</keyword>
<evidence type="ECO:0000313" key="9">
    <source>
        <dbReference type="Proteomes" id="UP000092616"/>
    </source>
</evidence>
<comment type="similarity">
    <text evidence="2">Belongs to the DoxX family.</text>
</comment>
<keyword evidence="3" id="KW-1003">Cell membrane</keyword>
<evidence type="ECO:0000256" key="3">
    <source>
        <dbReference type="ARBA" id="ARBA00022475"/>
    </source>
</evidence>
<protein>
    <submittedName>
        <fullName evidence="8">LuxR family transcriptional regulator</fullName>
    </submittedName>
</protein>
<evidence type="ECO:0000256" key="5">
    <source>
        <dbReference type="ARBA" id="ARBA00022989"/>
    </source>
</evidence>
<proteinExistence type="inferred from homology"/>
<feature type="transmembrane region" description="Helical" evidence="7">
    <location>
        <begin position="78"/>
        <end position="98"/>
    </location>
</feature>
<dbReference type="Proteomes" id="UP000092616">
    <property type="component" value="Unassembled WGS sequence"/>
</dbReference>
<evidence type="ECO:0000313" key="8">
    <source>
        <dbReference type="EMBL" id="OBX80704.1"/>
    </source>
</evidence>
<dbReference type="Pfam" id="PF07681">
    <property type="entry name" value="DoxX"/>
    <property type="match status" value="1"/>
</dbReference>
<dbReference type="EMBL" id="LZNA01000034">
    <property type="protein sequence ID" value="OBX80704.1"/>
    <property type="molecule type" value="Genomic_DNA"/>
</dbReference>
<feature type="transmembrane region" description="Helical" evidence="7">
    <location>
        <begin position="12"/>
        <end position="32"/>
    </location>
</feature>
<dbReference type="RefSeq" id="WP_067336680.1">
    <property type="nucleotide sequence ID" value="NZ_CP171132.1"/>
</dbReference>
<comment type="caution">
    <text evidence="8">The sequence shown here is derived from an EMBL/GenBank/DDBJ whole genome shotgun (WGS) entry which is preliminary data.</text>
</comment>
<gene>
    <name evidence="8" type="ORF">A9306_00870</name>
</gene>
<accession>A0A1B8QFK2</accession>
<dbReference type="InterPro" id="IPR032808">
    <property type="entry name" value="DoxX"/>
</dbReference>
<evidence type="ECO:0000256" key="4">
    <source>
        <dbReference type="ARBA" id="ARBA00022692"/>
    </source>
</evidence>